<dbReference type="EMBL" id="GBXM01099220">
    <property type="protein sequence ID" value="JAH09357.1"/>
    <property type="molecule type" value="Transcribed_RNA"/>
</dbReference>
<dbReference type="AlphaFoldDB" id="A0A0E9PYL6"/>
<keyword evidence="1" id="KW-1133">Transmembrane helix</keyword>
<proteinExistence type="predicted"/>
<organism evidence="2">
    <name type="scientific">Anguilla anguilla</name>
    <name type="common">European freshwater eel</name>
    <name type="synonym">Muraena anguilla</name>
    <dbReference type="NCBI Taxonomy" id="7936"/>
    <lineage>
        <taxon>Eukaryota</taxon>
        <taxon>Metazoa</taxon>
        <taxon>Chordata</taxon>
        <taxon>Craniata</taxon>
        <taxon>Vertebrata</taxon>
        <taxon>Euteleostomi</taxon>
        <taxon>Actinopterygii</taxon>
        <taxon>Neopterygii</taxon>
        <taxon>Teleostei</taxon>
        <taxon>Anguilliformes</taxon>
        <taxon>Anguillidae</taxon>
        <taxon>Anguilla</taxon>
    </lineage>
</organism>
<keyword evidence="1" id="KW-0472">Membrane</keyword>
<reference evidence="2" key="1">
    <citation type="submission" date="2014-11" db="EMBL/GenBank/DDBJ databases">
        <authorList>
            <person name="Amaro Gonzalez C."/>
        </authorList>
    </citation>
    <scope>NUCLEOTIDE SEQUENCE</scope>
</reference>
<protein>
    <submittedName>
        <fullName evidence="2">Uncharacterized protein</fullName>
    </submittedName>
</protein>
<feature type="transmembrane region" description="Helical" evidence="1">
    <location>
        <begin position="34"/>
        <end position="58"/>
    </location>
</feature>
<evidence type="ECO:0000256" key="1">
    <source>
        <dbReference type="SAM" id="Phobius"/>
    </source>
</evidence>
<keyword evidence="1" id="KW-0812">Transmembrane</keyword>
<name>A0A0E9PYL6_ANGAN</name>
<accession>A0A0E9PYL6</accession>
<reference evidence="2" key="2">
    <citation type="journal article" date="2015" name="Fish Shellfish Immunol.">
        <title>Early steps in the European eel (Anguilla anguilla)-Vibrio vulnificus interaction in the gills: Role of the RtxA13 toxin.</title>
        <authorList>
            <person name="Callol A."/>
            <person name="Pajuelo D."/>
            <person name="Ebbesson L."/>
            <person name="Teles M."/>
            <person name="MacKenzie S."/>
            <person name="Amaro C."/>
        </authorList>
    </citation>
    <scope>NUCLEOTIDE SEQUENCE</scope>
</reference>
<sequence length="59" mass="6710">MTGPLEFLSCKITPFCLFWVQVHSHFPHKPIVLVGWNVGALIACHVSFAPCCVFSLWFF</sequence>
<evidence type="ECO:0000313" key="2">
    <source>
        <dbReference type="EMBL" id="JAH09357.1"/>
    </source>
</evidence>